<dbReference type="EnsemblMetazoa" id="BGLB006319-RB">
    <property type="protein sequence ID" value="BGLB006319-PB"/>
    <property type="gene ID" value="BGLB006319"/>
</dbReference>
<evidence type="ECO:0000256" key="2">
    <source>
        <dbReference type="ARBA" id="ARBA00023203"/>
    </source>
</evidence>
<dbReference type="VEuPathDB" id="VectorBase:BGLB006319"/>
<gene>
    <name evidence="4" type="primary">106063607</name>
</gene>
<accession>A0A2C9JQC4</accession>
<dbReference type="KEGG" id="bgt:106063607"/>
<protein>
    <recommendedName>
        <fullName evidence="3">ADF-H domain-containing protein</fullName>
    </recommendedName>
</protein>
<evidence type="ECO:0000313" key="5">
    <source>
        <dbReference type="Proteomes" id="UP000076420"/>
    </source>
</evidence>
<dbReference type="InterPro" id="IPR017904">
    <property type="entry name" value="ADF/Cofilin"/>
</dbReference>
<dbReference type="Gene3D" id="3.40.20.10">
    <property type="entry name" value="Severin"/>
    <property type="match status" value="1"/>
</dbReference>
<feature type="domain" description="ADF-H" evidence="3">
    <location>
        <begin position="4"/>
        <end position="143"/>
    </location>
</feature>
<evidence type="ECO:0000313" key="4">
    <source>
        <dbReference type="EnsemblMetazoa" id="BGLB006319-PB"/>
    </source>
</evidence>
<dbReference type="PROSITE" id="PS51263">
    <property type="entry name" value="ADF_H"/>
    <property type="match status" value="1"/>
</dbReference>
<dbReference type="SUPFAM" id="SSF55753">
    <property type="entry name" value="Actin depolymerizing proteins"/>
    <property type="match status" value="1"/>
</dbReference>
<keyword evidence="2" id="KW-0009">Actin-binding</keyword>
<evidence type="ECO:0000259" key="3">
    <source>
        <dbReference type="PROSITE" id="PS51263"/>
    </source>
</evidence>
<dbReference type="AlphaFoldDB" id="A0A2C9JQC4"/>
<dbReference type="GO" id="GO:0015629">
    <property type="term" value="C:actin cytoskeleton"/>
    <property type="evidence" value="ECO:0007669"/>
    <property type="project" value="InterPro"/>
</dbReference>
<dbReference type="InterPro" id="IPR002108">
    <property type="entry name" value="ADF-H"/>
</dbReference>
<dbReference type="Proteomes" id="UP000076420">
    <property type="component" value="Unassembled WGS sequence"/>
</dbReference>
<evidence type="ECO:0000256" key="1">
    <source>
        <dbReference type="ARBA" id="ARBA00006844"/>
    </source>
</evidence>
<name>A0A2C9JQC4_BIOGL</name>
<dbReference type="CDD" id="cd11286">
    <property type="entry name" value="ADF_cofilin_like"/>
    <property type="match status" value="1"/>
</dbReference>
<dbReference type="InterPro" id="IPR029006">
    <property type="entry name" value="ADF-H/Gelsolin-like_dom_sf"/>
</dbReference>
<comment type="similarity">
    <text evidence="1">Belongs to the actin-binding proteins ADF family.</text>
</comment>
<dbReference type="GO" id="GO:0003779">
    <property type="term" value="F:actin binding"/>
    <property type="evidence" value="ECO:0007669"/>
    <property type="project" value="UniProtKB-KW"/>
</dbReference>
<dbReference type="STRING" id="6526.A0A2C9JQC4"/>
<proteinExistence type="inferred from homology"/>
<dbReference type="PANTHER" id="PTHR11913">
    <property type="entry name" value="COFILIN-RELATED"/>
    <property type="match status" value="1"/>
</dbReference>
<dbReference type="GO" id="GO:0030042">
    <property type="term" value="P:actin filament depolymerization"/>
    <property type="evidence" value="ECO:0007669"/>
    <property type="project" value="InterPro"/>
</dbReference>
<reference evidence="4" key="1">
    <citation type="submission" date="2020-05" db="UniProtKB">
        <authorList>
            <consortium name="EnsemblMetazoa"/>
        </authorList>
    </citation>
    <scope>IDENTIFICATION</scope>
    <source>
        <strain evidence="4">BB02</strain>
    </source>
</reference>
<dbReference type="SMART" id="SM00102">
    <property type="entry name" value="ADF"/>
    <property type="match status" value="1"/>
</dbReference>
<organism evidence="4 5">
    <name type="scientific">Biomphalaria glabrata</name>
    <name type="common">Bloodfluke planorb</name>
    <name type="synonym">Freshwater snail</name>
    <dbReference type="NCBI Taxonomy" id="6526"/>
    <lineage>
        <taxon>Eukaryota</taxon>
        <taxon>Metazoa</taxon>
        <taxon>Spiralia</taxon>
        <taxon>Lophotrochozoa</taxon>
        <taxon>Mollusca</taxon>
        <taxon>Gastropoda</taxon>
        <taxon>Heterobranchia</taxon>
        <taxon>Euthyneura</taxon>
        <taxon>Panpulmonata</taxon>
        <taxon>Hygrophila</taxon>
        <taxon>Lymnaeoidea</taxon>
        <taxon>Planorbidae</taxon>
        <taxon>Biomphalaria</taxon>
    </lineage>
</organism>
<sequence>MASGIKISDEVKELYSKICMTSSKQTKQKYGIFKFSPDNKMLIVEKVGSYGDPDSDYDSVISSLPPNDVRYLAFDFDFVNKDGTKKSEMLLISWHPDNAPIRQKMVCASTFNALKAALSVSKNILEGDSYGEVDSKAALEKDVNGILTLEGCAKSPGMCCLGRFSVRVNCAANQ</sequence>
<dbReference type="Pfam" id="PF00241">
    <property type="entry name" value="Cofilin_ADF"/>
    <property type="match status" value="1"/>
</dbReference>